<sequence length="66" mass="7219">MNTYKPTSENCTLVARGGKTGHGRFGRVGHVTILGGLDRYTNKAKHVCHLSSLLISNVINMITLCY</sequence>
<dbReference type="EMBL" id="CM042037">
    <property type="protein sequence ID" value="KAI3741651.1"/>
    <property type="molecule type" value="Genomic_DNA"/>
</dbReference>
<proteinExistence type="predicted"/>
<organism evidence="1 2">
    <name type="scientific">Smallanthus sonchifolius</name>
    <dbReference type="NCBI Taxonomy" id="185202"/>
    <lineage>
        <taxon>Eukaryota</taxon>
        <taxon>Viridiplantae</taxon>
        <taxon>Streptophyta</taxon>
        <taxon>Embryophyta</taxon>
        <taxon>Tracheophyta</taxon>
        <taxon>Spermatophyta</taxon>
        <taxon>Magnoliopsida</taxon>
        <taxon>eudicotyledons</taxon>
        <taxon>Gunneridae</taxon>
        <taxon>Pentapetalae</taxon>
        <taxon>asterids</taxon>
        <taxon>campanulids</taxon>
        <taxon>Asterales</taxon>
        <taxon>Asteraceae</taxon>
        <taxon>Asteroideae</taxon>
        <taxon>Heliantheae alliance</taxon>
        <taxon>Millerieae</taxon>
        <taxon>Smallanthus</taxon>
    </lineage>
</organism>
<keyword evidence="2" id="KW-1185">Reference proteome</keyword>
<evidence type="ECO:0000313" key="2">
    <source>
        <dbReference type="Proteomes" id="UP001056120"/>
    </source>
</evidence>
<dbReference type="Proteomes" id="UP001056120">
    <property type="component" value="Linkage Group LG20"/>
</dbReference>
<accession>A0ACB9D5A0</accession>
<comment type="caution">
    <text evidence="1">The sequence shown here is derived from an EMBL/GenBank/DDBJ whole genome shotgun (WGS) entry which is preliminary data.</text>
</comment>
<name>A0ACB9D5A0_9ASTR</name>
<protein>
    <submittedName>
        <fullName evidence="1">Uncharacterized protein</fullName>
    </submittedName>
</protein>
<reference evidence="2" key="1">
    <citation type="journal article" date="2022" name="Mol. Ecol. Resour.">
        <title>The genomes of chicory, endive, great burdock and yacon provide insights into Asteraceae palaeo-polyploidization history and plant inulin production.</title>
        <authorList>
            <person name="Fan W."/>
            <person name="Wang S."/>
            <person name="Wang H."/>
            <person name="Wang A."/>
            <person name="Jiang F."/>
            <person name="Liu H."/>
            <person name="Zhao H."/>
            <person name="Xu D."/>
            <person name="Zhang Y."/>
        </authorList>
    </citation>
    <scope>NUCLEOTIDE SEQUENCE [LARGE SCALE GENOMIC DNA]</scope>
    <source>
        <strain evidence="2">cv. Yunnan</strain>
    </source>
</reference>
<gene>
    <name evidence="1" type="ORF">L1987_59325</name>
</gene>
<reference evidence="1 2" key="2">
    <citation type="journal article" date="2022" name="Mol. Ecol. Resour.">
        <title>The genomes of chicory, endive, great burdock and yacon provide insights into Asteraceae paleo-polyploidization history and plant inulin production.</title>
        <authorList>
            <person name="Fan W."/>
            <person name="Wang S."/>
            <person name="Wang H."/>
            <person name="Wang A."/>
            <person name="Jiang F."/>
            <person name="Liu H."/>
            <person name="Zhao H."/>
            <person name="Xu D."/>
            <person name="Zhang Y."/>
        </authorList>
    </citation>
    <scope>NUCLEOTIDE SEQUENCE [LARGE SCALE GENOMIC DNA]</scope>
    <source>
        <strain evidence="2">cv. Yunnan</strain>
        <tissue evidence="1">Leaves</tissue>
    </source>
</reference>
<evidence type="ECO:0000313" key="1">
    <source>
        <dbReference type="EMBL" id="KAI3741651.1"/>
    </source>
</evidence>